<dbReference type="InterPro" id="IPR009270">
    <property type="entry name" value="DUF927"/>
</dbReference>
<dbReference type="Pfam" id="PF06048">
    <property type="entry name" value="DUF927"/>
    <property type="match status" value="1"/>
</dbReference>
<evidence type="ECO:0000313" key="3">
    <source>
        <dbReference type="Proteomes" id="UP001597221"/>
    </source>
</evidence>
<name>A0ABW4HWN6_9BACI</name>
<keyword evidence="3" id="KW-1185">Reference proteome</keyword>
<protein>
    <submittedName>
        <fullName evidence="2">DUF927 domain-containing protein</fullName>
    </submittedName>
</protein>
<sequence>MKEVEGFGIPSPFFMKDNKLMRLNEKDNEEEFISRQIPYVTKCFDDIEKNNVQYELKWFNDGKVYSEVVPAIALATKREVIALANKGLSSNDRNARHLIEYFDLFLEKNKLKRSVVVSHLGYVGNHFIHPLIESKFRIVPPDEGEIQRLKAIKCSGTVEDWITNVLEPLYDNPKALFPIMASFASVLFKEFDLSPIIVDISGISSSGKTTVQKVCASVWGKPSGYISSMLTTKVAIERIASFLNAFPLILDDTNTAHDKKALQQIIYLFGNGTGKMRGSLDGSRGTSSWQSVFITTGENNILEYTNSQGSAARVIPITNFKFINKTADYFTLLNQNVELYYGSIGLEFIKRWGESFRAI</sequence>
<dbReference type="RefSeq" id="WP_379599009.1">
    <property type="nucleotide sequence ID" value="NZ_JBHUDE010000160.1"/>
</dbReference>
<organism evidence="2 3">
    <name type="scientific">Oceanobacillus luteolus</name>
    <dbReference type="NCBI Taxonomy" id="1274358"/>
    <lineage>
        <taxon>Bacteria</taxon>
        <taxon>Bacillati</taxon>
        <taxon>Bacillota</taxon>
        <taxon>Bacilli</taxon>
        <taxon>Bacillales</taxon>
        <taxon>Bacillaceae</taxon>
        <taxon>Oceanobacillus</taxon>
    </lineage>
</organism>
<evidence type="ECO:0000259" key="1">
    <source>
        <dbReference type="Pfam" id="PF06048"/>
    </source>
</evidence>
<gene>
    <name evidence="2" type="ORF">ACFSBH_18320</name>
</gene>
<dbReference type="EMBL" id="JBHUDE010000160">
    <property type="protein sequence ID" value="MFD1609577.1"/>
    <property type="molecule type" value="Genomic_DNA"/>
</dbReference>
<evidence type="ECO:0000313" key="2">
    <source>
        <dbReference type="EMBL" id="MFD1609577.1"/>
    </source>
</evidence>
<dbReference type="Proteomes" id="UP001597221">
    <property type="component" value="Unassembled WGS sequence"/>
</dbReference>
<proteinExistence type="predicted"/>
<comment type="caution">
    <text evidence="2">The sequence shown here is derived from an EMBL/GenBank/DDBJ whole genome shotgun (WGS) entry which is preliminary data.</text>
</comment>
<reference evidence="3" key="1">
    <citation type="journal article" date="2019" name="Int. J. Syst. Evol. Microbiol.">
        <title>The Global Catalogue of Microorganisms (GCM) 10K type strain sequencing project: providing services to taxonomists for standard genome sequencing and annotation.</title>
        <authorList>
            <consortium name="The Broad Institute Genomics Platform"/>
            <consortium name="The Broad Institute Genome Sequencing Center for Infectious Disease"/>
            <person name="Wu L."/>
            <person name="Ma J."/>
        </authorList>
    </citation>
    <scope>NUCLEOTIDE SEQUENCE [LARGE SCALE GENOMIC DNA]</scope>
    <source>
        <strain evidence="3">CGMCC 1.12376</strain>
    </source>
</reference>
<feature type="domain" description="DUF927" evidence="1">
    <location>
        <begin position="26"/>
        <end position="284"/>
    </location>
</feature>
<accession>A0ABW4HWN6</accession>